<evidence type="ECO:0000256" key="3">
    <source>
        <dbReference type="ARBA" id="ARBA00022692"/>
    </source>
</evidence>
<feature type="transmembrane region" description="Helical" evidence="6">
    <location>
        <begin position="45"/>
        <end position="73"/>
    </location>
</feature>
<dbReference type="EMBL" id="UOFL01000028">
    <property type="protein sequence ID" value="VAW71693.1"/>
    <property type="molecule type" value="Genomic_DNA"/>
</dbReference>
<evidence type="ECO:0000313" key="8">
    <source>
        <dbReference type="EMBL" id="VAW71693.1"/>
    </source>
</evidence>
<reference evidence="8" key="1">
    <citation type="submission" date="2018-06" db="EMBL/GenBank/DDBJ databases">
        <authorList>
            <person name="Zhirakovskaya E."/>
        </authorList>
    </citation>
    <scope>NUCLEOTIDE SEQUENCE</scope>
</reference>
<evidence type="ECO:0000256" key="1">
    <source>
        <dbReference type="ARBA" id="ARBA00004651"/>
    </source>
</evidence>
<name>A0A3B0Y5L3_9ZZZZ</name>
<accession>A0A3B0Y5L3</accession>
<evidence type="ECO:0000256" key="2">
    <source>
        <dbReference type="ARBA" id="ARBA00022475"/>
    </source>
</evidence>
<dbReference type="Pfam" id="PF09335">
    <property type="entry name" value="VTT_dom"/>
    <property type="match status" value="1"/>
</dbReference>
<evidence type="ECO:0000256" key="4">
    <source>
        <dbReference type="ARBA" id="ARBA00022989"/>
    </source>
</evidence>
<organism evidence="8">
    <name type="scientific">hydrothermal vent metagenome</name>
    <dbReference type="NCBI Taxonomy" id="652676"/>
    <lineage>
        <taxon>unclassified sequences</taxon>
        <taxon>metagenomes</taxon>
        <taxon>ecological metagenomes</taxon>
    </lineage>
</organism>
<evidence type="ECO:0000256" key="6">
    <source>
        <dbReference type="SAM" id="Phobius"/>
    </source>
</evidence>
<feature type="transmembrane region" description="Helical" evidence="6">
    <location>
        <begin position="127"/>
        <end position="146"/>
    </location>
</feature>
<keyword evidence="2" id="KW-1003">Cell membrane</keyword>
<dbReference type="InterPro" id="IPR015414">
    <property type="entry name" value="TMEM64"/>
</dbReference>
<feature type="domain" description="VTT" evidence="7">
    <location>
        <begin position="60"/>
        <end position="176"/>
    </location>
</feature>
<feature type="transmembrane region" description="Helical" evidence="6">
    <location>
        <begin position="153"/>
        <end position="174"/>
    </location>
</feature>
<dbReference type="InterPro" id="IPR032816">
    <property type="entry name" value="VTT_dom"/>
</dbReference>
<protein>
    <submittedName>
        <fullName evidence="8">DedA family protein, putative</fullName>
    </submittedName>
</protein>
<dbReference type="PANTHER" id="PTHR12677:SF59">
    <property type="entry name" value="GOLGI APPARATUS MEMBRANE PROTEIN TVP38-RELATED"/>
    <property type="match status" value="1"/>
</dbReference>
<proteinExistence type="predicted"/>
<evidence type="ECO:0000259" key="7">
    <source>
        <dbReference type="Pfam" id="PF09335"/>
    </source>
</evidence>
<dbReference type="GO" id="GO:0005886">
    <property type="term" value="C:plasma membrane"/>
    <property type="evidence" value="ECO:0007669"/>
    <property type="project" value="UniProtKB-SubCell"/>
</dbReference>
<keyword evidence="4 6" id="KW-1133">Transmembrane helix</keyword>
<comment type="subcellular location">
    <subcellularLocation>
        <location evidence="1">Cell membrane</location>
        <topology evidence="1">Multi-pass membrane protein</topology>
    </subcellularLocation>
</comment>
<sequence length="224" mass="24552">MKTKWLRWGVLLILLMGIVLAVTYSNLVSIKTLNIWVQGAGIVGPLLFISVYIIGTIFFIPGSILTVAGGILFGPVMGSLYNLTAATIGSLLSFLMARYIAFDWVNGQSGQRFKQISAGIEKEGWRFVAFVRLVPLFPFNFLNYALGLTKIKVSHYVIASFICMLPGAVAYTYLGHATSVVMTEDITTKSMVQVGSIALALIAIVAFLPRLIRHLRQDSLQSKS</sequence>
<feature type="transmembrane region" description="Helical" evidence="6">
    <location>
        <begin position="194"/>
        <end position="212"/>
    </location>
</feature>
<feature type="transmembrane region" description="Helical" evidence="6">
    <location>
        <begin position="80"/>
        <end position="101"/>
    </location>
</feature>
<gene>
    <name evidence="8" type="ORF">MNBD_GAMMA12-17</name>
</gene>
<keyword evidence="3 6" id="KW-0812">Transmembrane</keyword>
<evidence type="ECO:0000256" key="5">
    <source>
        <dbReference type="ARBA" id="ARBA00023136"/>
    </source>
</evidence>
<dbReference type="AlphaFoldDB" id="A0A3B0Y5L3"/>
<dbReference type="PANTHER" id="PTHR12677">
    <property type="entry name" value="GOLGI APPARATUS MEMBRANE PROTEIN TVP38-RELATED"/>
    <property type="match status" value="1"/>
</dbReference>
<keyword evidence="5 6" id="KW-0472">Membrane</keyword>